<evidence type="ECO:0000259" key="2">
    <source>
        <dbReference type="Pfam" id="PF00144"/>
    </source>
</evidence>
<evidence type="ECO:0000313" key="3">
    <source>
        <dbReference type="EMBL" id="ALG13732.1"/>
    </source>
</evidence>
<evidence type="ECO:0000313" key="4">
    <source>
        <dbReference type="Proteomes" id="UP000063699"/>
    </source>
</evidence>
<dbReference type="PANTHER" id="PTHR46825">
    <property type="entry name" value="D-ALANYL-D-ALANINE-CARBOXYPEPTIDASE/ENDOPEPTIDASE AMPH"/>
    <property type="match status" value="1"/>
</dbReference>
<dbReference type="KEGG" id="kphy:AOZ06_48840"/>
<evidence type="ECO:0000256" key="1">
    <source>
        <dbReference type="SAM" id="SignalP"/>
    </source>
</evidence>
<keyword evidence="1" id="KW-0732">Signal</keyword>
<accession>A0A0N9IBN2</accession>
<dbReference type="OrthoDB" id="3171327at2"/>
<dbReference type="PROSITE" id="PS51318">
    <property type="entry name" value="TAT"/>
    <property type="match status" value="1"/>
</dbReference>
<feature type="signal peptide" evidence="1">
    <location>
        <begin position="1"/>
        <end position="25"/>
    </location>
</feature>
<name>A0A0N9IBN2_9PSEU</name>
<dbReference type="Proteomes" id="UP000063699">
    <property type="component" value="Chromosome"/>
</dbReference>
<dbReference type="Pfam" id="PF00144">
    <property type="entry name" value="Beta-lactamase"/>
    <property type="match status" value="1"/>
</dbReference>
<dbReference type="EMBL" id="CP012752">
    <property type="protein sequence ID" value="ALG13732.1"/>
    <property type="molecule type" value="Genomic_DNA"/>
</dbReference>
<dbReference type="InterPro" id="IPR001466">
    <property type="entry name" value="Beta-lactam-related"/>
</dbReference>
<dbReference type="InterPro" id="IPR050491">
    <property type="entry name" value="AmpC-like"/>
</dbReference>
<proteinExistence type="predicted"/>
<dbReference type="STRING" id="860235.AOZ06_48840"/>
<dbReference type="InterPro" id="IPR006311">
    <property type="entry name" value="TAT_signal"/>
</dbReference>
<dbReference type="SUPFAM" id="SSF56601">
    <property type="entry name" value="beta-lactamase/transpeptidase-like"/>
    <property type="match status" value="1"/>
</dbReference>
<organism evidence="3 4">
    <name type="scientific">Kibdelosporangium phytohabitans</name>
    <dbReference type="NCBI Taxonomy" id="860235"/>
    <lineage>
        <taxon>Bacteria</taxon>
        <taxon>Bacillati</taxon>
        <taxon>Actinomycetota</taxon>
        <taxon>Actinomycetes</taxon>
        <taxon>Pseudonocardiales</taxon>
        <taxon>Pseudonocardiaceae</taxon>
        <taxon>Kibdelosporangium</taxon>
    </lineage>
</organism>
<protein>
    <recommendedName>
        <fullName evidence="2">Beta-lactamase-related domain-containing protein</fullName>
    </recommendedName>
</protein>
<dbReference type="Gene3D" id="3.40.710.10">
    <property type="entry name" value="DD-peptidase/beta-lactamase superfamily"/>
    <property type="match status" value="1"/>
</dbReference>
<reference evidence="3 4" key="1">
    <citation type="submission" date="2015-07" db="EMBL/GenBank/DDBJ databases">
        <title>Genome sequencing of Kibdelosporangium phytohabitans.</title>
        <authorList>
            <person name="Qin S."/>
            <person name="Xing K."/>
        </authorList>
    </citation>
    <scope>NUCLEOTIDE SEQUENCE [LARGE SCALE GENOMIC DNA]</scope>
    <source>
        <strain evidence="3 4">KLBMP1111</strain>
    </source>
</reference>
<keyword evidence="4" id="KW-1185">Reference proteome</keyword>
<dbReference type="AlphaFoldDB" id="A0A0N9IBN2"/>
<dbReference type="PANTHER" id="PTHR46825:SF8">
    <property type="entry name" value="BETA-LACTAMASE-RELATED"/>
    <property type="match status" value="1"/>
</dbReference>
<feature type="domain" description="Beta-lactamase-related" evidence="2">
    <location>
        <begin position="46"/>
        <end position="322"/>
    </location>
</feature>
<feature type="chain" id="PRO_5006036042" description="Beta-lactamase-related domain-containing protein" evidence="1">
    <location>
        <begin position="26"/>
        <end position="334"/>
    </location>
</feature>
<sequence>MPSRRTVLAATAATGLTLTATPAAATGSLKSLVDEQATKITGYDTVAVGAFRGREAYALRGDSIFQIGSITKTFTAVLLALTGRVDDPLGKHLPRRFPAPQGVTMAQLSSHTSGMPPLPPGLLEHPGLDLRDPYAHITEEFLVEALKKTTLVTPPGTQYAYSNYGAGLLGLALTRNYEALVRHRITNPLGLADTVLTLNPLQRQRKVQGYDSEGKATPDWRLPVIPGAGALYGTINDLLRYMRAHVGDAPFWLKPALDLVQRPRFEISPEYRAGLGWHMYTLPSGREVVFHDGGTGGFTSMAMFSRESRSGVAVIANKFNADLFGHAAELLEQL</sequence>
<gene>
    <name evidence="3" type="ORF">AOZ06_48840</name>
</gene>
<dbReference type="InterPro" id="IPR012338">
    <property type="entry name" value="Beta-lactam/transpept-like"/>
</dbReference>
<dbReference type="RefSeq" id="WP_054295618.1">
    <property type="nucleotide sequence ID" value="NZ_CP012752.1"/>
</dbReference>